<protein>
    <submittedName>
        <fullName evidence="1">Uncharacterized protein</fullName>
    </submittedName>
</protein>
<gene>
    <name evidence="1" type="ORF">B9Z19DRAFT_1084423</name>
</gene>
<evidence type="ECO:0000313" key="2">
    <source>
        <dbReference type="Proteomes" id="UP000244722"/>
    </source>
</evidence>
<reference evidence="1 2" key="1">
    <citation type="submission" date="2017-04" db="EMBL/GenBank/DDBJ databases">
        <title>Draft genome sequence of Tuber borchii Vittad., a whitish edible truffle.</title>
        <authorList>
            <consortium name="DOE Joint Genome Institute"/>
            <person name="Murat C."/>
            <person name="Kuo A."/>
            <person name="Barry K.W."/>
            <person name="Clum A."/>
            <person name="Dockter R.B."/>
            <person name="Fauchery L."/>
            <person name="Iotti M."/>
            <person name="Kohler A."/>
            <person name="Labutti K."/>
            <person name="Lindquist E.A."/>
            <person name="Lipzen A."/>
            <person name="Ohm R.A."/>
            <person name="Wang M."/>
            <person name="Grigoriev I.V."/>
            <person name="Zambonelli A."/>
            <person name="Martin F.M."/>
        </authorList>
    </citation>
    <scope>NUCLEOTIDE SEQUENCE [LARGE SCALE GENOMIC DNA]</scope>
    <source>
        <strain evidence="1 2">Tbo3840</strain>
    </source>
</reference>
<dbReference type="EMBL" id="NESQ01000125">
    <property type="protein sequence ID" value="PUU78285.1"/>
    <property type="molecule type" value="Genomic_DNA"/>
</dbReference>
<dbReference type="AlphaFoldDB" id="A0A2T6ZS28"/>
<accession>A0A2T6ZS28</accession>
<evidence type="ECO:0000313" key="1">
    <source>
        <dbReference type="EMBL" id="PUU78285.1"/>
    </source>
</evidence>
<sequence>MAALAVYYASSTTGVQSKAIIHDMVNSQNNLSIPKSLHGWKSGKEGDPLREYQFCPF</sequence>
<name>A0A2T6ZS28_TUBBO</name>
<comment type="caution">
    <text evidence="1">The sequence shown here is derived from an EMBL/GenBank/DDBJ whole genome shotgun (WGS) entry which is preliminary data.</text>
</comment>
<dbReference type="Proteomes" id="UP000244722">
    <property type="component" value="Unassembled WGS sequence"/>
</dbReference>
<keyword evidence="2" id="KW-1185">Reference proteome</keyword>
<organism evidence="1 2">
    <name type="scientific">Tuber borchii</name>
    <name type="common">White truffle</name>
    <dbReference type="NCBI Taxonomy" id="42251"/>
    <lineage>
        <taxon>Eukaryota</taxon>
        <taxon>Fungi</taxon>
        <taxon>Dikarya</taxon>
        <taxon>Ascomycota</taxon>
        <taxon>Pezizomycotina</taxon>
        <taxon>Pezizomycetes</taxon>
        <taxon>Pezizales</taxon>
        <taxon>Tuberaceae</taxon>
        <taxon>Tuber</taxon>
    </lineage>
</organism>
<proteinExistence type="predicted"/>